<evidence type="ECO:0000256" key="2">
    <source>
        <dbReference type="ARBA" id="ARBA00022448"/>
    </source>
</evidence>
<evidence type="ECO:0000313" key="10">
    <source>
        <dbReference type="Proteomes" id="UP000265882"/>
    </source>
</evidence>
<dbReference type="InterPro" id="IPR055140">
    <property type="entry name" value="Thiolase_C_2"/>
</dbReference>
<evidence type="ECO:0000256" key="4">
    <source>
        <dbReference type="ARBA" id="ARBA00023055"/>
    </source>
</evidence>
<dbReference type="GO" id="GO:0003988">
    <property type="term" value="F:acetyl-CoA C-acyltransferase activity"/>
    <property type="evidence" value="ECO:0007669"/>
    <property type="project" value="UniProtKB-ARBA"/>
</dbReference>
<evidence type="ECO:0000256" key="1">
    <source>
        <dbReference type="ARBA" id="ARBA00012352"/>
    </source>
</evidence>
<sequence length="401" mass="42662">MRQVCVVGVGMTRFGKYLDKEPRWLAEEAVYKAVTDAGINHKAIEVAYVGNVAAGAFCKQGFTIFGEIMLAPIGLGGIPITSVSNACASASAAFREAVLAVASGHHDVALALGVEKMQLDRAELMMDERRRSKVMGMGGNGADAELEGQFGISFPGFFGMAANRHMKLYGTTPEHLAMVSVKNRKNAAKNPYAQFQKPVTMSEVLEARMVAYPLTFLMCCPTTDGAAAAIVMSKEKAAKMCSKPVEVAASVLKTATFEPSQNDLDTMRPTIHAGQEAYRQAGIGPADVDVALVHDCFSISELIHYEDLGFCKKGEAKTMIEKGETEIGGRIPVNPCGGLLSKGHPVGATGVAQVCEVTWHLRGEAGERQVEGAKIGMTHTLGGLSHAEGVACGVNILRRAW</sequence>
<dbReference type="PANTHER" id="PTHR42870">
    <property type="entry name" value="ACETYL-COA C-ACETYLTRANSFERASE"/>
    <property type="match status" value="1"/>
</dbReference>
<evidence type="ECO:0000313" key="9">
    <source>
        <dbReference type="EMBL" id="RJP24038.1"/>
    </source>
</evidence>
<dbReference type="InterPro" id="IPR020616">
    <property type="entry name" value="Thiolase_N"/>
</dbReference>
<dbReference type="CDD" id="cd00829">
    <property type="entry name" value="SCP-x_thiolase"/>
    <property type="match status" value="1"/>
</dbReference>
<dbReference type="Gene3D" id="3.40.47.10">
    <property type="match status" value="1"/>
</dbReference>
<dbReference type="PANTHER" id="PTHR42870:SF1">
    <property type="entry name" value="NON-SPECIFIC LIPID-TRANSFER PROTEIN-LIKE 2"/>
    <property type="match status" value="1"/>
</dbReference>
<evidence type="ECO:0000259" key="8">
    <source>
        <dbReference type="Pfam" id="PF22691"/>
    </source>
</evidence>
<dbReference type="SUPFAM" id="SSF53901">
    <property type="entry name" value="Thiolase-like"/>
    <property type="match status" value="2"/>
</dbReference>
<keyword evidence="3" id="KW-0808">Transferase</keyword>
<gene>
    <name evidence="9" type="ORF">C4520_04930</name>
</gene>
<dbReference type="InterPro" id="IPR020613">
    <property type="entry name" value="Thiolase_CS"/>
</dbReference>
<comment type="caution">
    <text evidence="9">The sequence shown here is derived from an EMBL/GenBank/DDBJ whole genome shotgun (WGS) entry which is preliminary data.</text>
</comment>
<evidence type="ECO:0000256" key="3">
    <source>
        <dbReference type="ARBA" id="ARBA00022679"/>
    </source>
</evidence>
<reference evidence="9 10" key="1">
    <citation type="journal article" date="2017" name="ISME J.">
        <title>Energy and carbon metabolisms in a deep terrestrial subsurface fluid microbial community.</title>
        <authorList>
            <person name="Momper L."/>
            <person name="Jungbluth S.P."/>
            <person name="Lee M.D."/>
            <person name="Amend J.P."/>
        </authorList>
    </citation>
    <scope>NUCLEOTIDE SEQUENCE [LARGE SCALE GENOMIC DNA]</scope>
    <source>
        <strain evidence="9">SURF_5</strain>
    </source>
</reference>
<keyword evidence="2" id="KW-0813">Transport</keyword>
<name>A0A3A4NTZ4_ABYX5</name>
<dbReference type="InterPro" id="IPR016039">
    <property type="entry name" value="Thiolase-like"/>
</dbReference>
<dbReference type="PROSITE" id="PS00737">
    <property type="entry name" value="THIOLASE_2"/>
    <property type="match status" value="1"/>
</dbReference>
<keyword evidence="4" id="KW-0445">Lipid transport</keyword>
<evidence type="ECO:0000259" key="7">
    <source>
        <dbReference type="Pfam" id="PF00108"/>
    </source>
</evidence>
<keyword evidence="5" id="KW-0446">Lipid-binding</keyword>
<dbReference type="EMBL" id="QZKU01000041">
    <property type="protein sequence ID" value="RJP24038.1"/>
    <property type="molecule type" value="Genomic_DNA"/>
</dbReference>
<dbReference type="Proteomes" id="UP000265882">
    <property type="component" value="Unassembled WGS sequence"/>
</dbReference>
<feature type="domain" description="Thiolase N-terminal" evidence="7">
    <location>
        <begin position="4"/>
        <end position="234"/>
    </location>
</feature>
<organism evidence="9 10">
    <name type="scientific">Abyssobacteria bacterium (strain SURF_5)</name>
    <dbReference type="NCBI Taxonomy" id="2093360"/>
    <lineage>
        <taxon>Bacteria</taxon>
        <taxon>Pseudomonadati</taxon>
        <taxon>Candidatus Hydrogenedentota</taxon>
        <taxon>Candidatus Abyssobacteria</taxon>
    </lineage>
</organism>
<proteinExistence type="predicted"/>
<dbReference type="Pfam" id="PF22691">
    <property type="entry name" value="Thiolase_C_1"/>
    <property type="match status" value="1"/>
</dbReference>
<dbReference type="PIRSF" id="PIRSF000429">
    <property type="entry name" value="Ac-CoA_Ac_transf"/>
    <property type="match status" value="1"/>
</dbReference>
<dbReference type="InterPro" id="IPR002155">
    <property type="entry name" value="Thiolase"/>
</dbReference>
<accession>A0A3A4NTZ4</accession>
<feature type="domain" description="Thiolase C-terminal" evidence="8">
    <location>
        <begin position="262"/>
        <end position="390"/>
    </location>
</feature>
<dbReference type="GO" id="GO:0006869">
    <property type="term" value="P:lipid transport"/>
    <property type="evidence" value="ECO:0007669"/>
    <property type="project" value="UniProtKB-KW"/>
</dbReference>
<dbReference type="Pfam" id="PF00108">
    <property type="entry name" value="Thiolase_N"/>
    <property type="match status" value="1"/>
</dbReference>
<dbReference type="AlphaFoldDB" id="A0A3A4NTZ4"/>
<protein>
    <recommendedName>
        <fullName evidence="1">propanoyl-CoA C-acyltransferase</fullName>
        <ecNumber evidence="1">2.3.1.176</ecNumber>
    </recommendedName>
    <alternativeName>
        <fullName evidence="6">Propanoyl-CoA C-acyltransferase</fullName>
    </alternativeName>
</protein>
<evidence type="ECO:0000256" key="5">
    <source>
        <dbReference type="ARBA" id="ARBA00023121"/>
    </source>
</evidence>
<dbReference type="GO" id="GO:0008289">
    <property type="term" value="F:lipid binding"/>
    <property type="evidence" value="ECO:0007669"/>
    <property type="project" value="UniProtKB-KW"/>
</dbReference>
<evidence type="ECO:0000256" key="6">
    <source>
        <dbReference type="ARBA" id="ARBA00032316"/>
    </source>
</evidence>
<dbReference type="EC" id="2.3.1.176" evidence="1"/>